<gene>
    <name evidence="8" type="ORF">HHL15_00435</name>
</gene>
<proteinExistence type="inferred from homology"/>
<feature type="transmembrane region" description="Helical" evidence="7">
    <location>
        <begin position="407"/>
        <end position="428"/>
    </location>
</feature>
<keyword evidence="3" id="KW-1003">Cell membrane</keyword>
<keyword evidence="4 7" id="KW-0812">Transmembrane</keyword>
<dbReference type="AlphaFoldDB" id="A0A848FZC8"/>
<dbReference type="Pfam" id="PF13440">
    <property type="entry name" value="Polysacc_synt_3"/>
    <property type="match status" value="1"/>
</dbReference>
<name>A0A848FZC8_9RHOO</name>
<feature type="transmembrane region" description="Helical" evidence="7">
    <location>
        <begin position="168"/>
        <end position="187"/>
    </location>
</feature>
<sequence length="474" mass="50028">MLNIKKKLAVSYLQRNATLVLQLVSSLILARLLSPAEIGIFAIGSVAVSFLHVLRDLGISGYIVQEKELSTERIRTAQGFMWITSSTLALVVFLAAVPFGHFYNEEGVTDVLRVLAVNTLLLPVGAITIGLMSRRMEFERLFVLNVSSAVVQAGASILLAALGYGFMSLAWGSLAGGLTTALIAAAFRDRDQPWIPSFSERKRVFAGCSRLSGSSILYELGLSGPELICGRSLGFEAVAFYGKAQGAAMLLLRALVDSIVPVAVSYYSHCSRSDISLKEPYLRALSCLSVVALPAFACLAVLAGPVIDLLYGDQWLAATVPLQIATSGAAMIALANVAGAVLVGSGRAGDNFALHAVFQPAKIVLALLAAQAGLIWIVIAVAAADIGISIASILRVNRIFNVSWSECFSAVSPSIGLAVIEGLISWAILSVGREQALGSATILVAAALIIITSWALALFAIKHALVADFIKRRA</sequence>
<dbReference type="RefSeq" id="WP_169143849.1">
    <property type="nucleotide sequence ID" value="NZ_JABBGA010000001.1"/>
</dbReference>
<accession>A0A848FZC8</accession>
<dbReference type="PANTHER" id="PTHR30250:SF10">
    <property type="entry name" value="LIPOPOLYSACCHARIDE BIOSYNTHESIS PROTEIN WZXC"/>
    <property type="match status" value="1"/>
</dbReference>
<feature type="transmembrane region" description="Helical" evidence="7">
    <location>
        <begin position="363"/>
        <end position="386"/>
    </location>
</feature>
<evidence type="ECO:0000313" key="8">
    <source>
        <dbReference type="EMBL" id="NML24199.1"/>
    </source>
</evidence>
<comment type="subcellular location">
    <subcellularLocation>
        <location evidence="1">Cell membrane</location>
        <topology evidence="1">Multi-pass membrane protein</topology>
    </subcellularLocation>
</comment>
<evidence type="ECO:0000313" key="9">
    <source>
        <dbReference type="Proteomes" id="UP000580043"/>
    </source>
</evidence>
<keyword evidence="9" id="KW-1185">Reference proteome</keyword>
<keyword evidence="6 7" id="KW-0472">Membrane</keyword>
<feature type="transmembrane region" description="Helical" evidence="7">
    <location>
        <begin position="111"/>
        <end position="129"/>
    </location>
</feature>
<dbReference type="GO" id="GO:0005886">
    <property type="term" value="C:plasma membrane"/>
    <property type="evidence" value="ECO:0007669"/>
    <property type="project" value="UniProtKB-SubCell"/>
</dbReference>
<feature type="transmembrane region" description="Helical" evidence="7">
    <location>
        <begin position="440"/>
        <end position="461"/>
    </location>
</feature>
<evidence type="ECO:0000256" key="3">
    <source>
        <dbReference type="ARBA" id="ARBA00022475"/>
    </source>
</evidence>
<evidence type="ECO:0000256" key="7">
    <source>
        <dbReference type="SAM" id="Phobius"/>
    </source>
</evidence>
<keyword evidence="5 7" id="KW-1133">Transmembrane helix</keyword>
<evidence type="ECO:0000256" key="5">
    <source>
        <dbReference type="ARBA" id="ARBA00022989"/>
    </source>
</evidence>
<evidence type="ECO:0000256" key="2">
    <source>
        <dbReference type="ARBA" id="ARBA00007430"/>
    </source>
</evidence>
<dbReference type="PANTHER" id="PTHR30250">
    <property type="entry name" value="PST FAMILY PREDICTED COLANIC ACID TRANSPORTER"/>
    <property type="match status" value="1"/>
</dbReference>
<dbReference type="InterPro" id="IPR050833">
    <property type="entry name" value="Poly_Biosynth_Transport"/>
</dbReference>
<evidence type="ECO:0000256" key="6">
    <source>
        <dbReference type="ARBA" id="ARBA00023136"/>
    </source>
</evidence>
<organism evidence="8 9">
    <name type="scientific">Zoogloea dura</name>
    <dbReference type="NCBI Taxonomy" id="2728840"/>
    <lineage>
        <taxon>Bacteria</taxon>
        <taxon>Pseudomonadati</taxon>
        <taxon>Pseudomonadota</taxon>
        <taxon>Betaproteobacteria</taxon>
        <taxon>Rhodocyclales</taxon>
        <taxon>Zoogloeaceae</taxon>
        <taxon>Zoogloea</taxon>
    </lineage>
</organism>
<evidence type="ECO:0000256" key="4">
    <source>
        <dbReference type="ARBA" id="ARBA00022692"/>
    </source>
</evidence>
<feature type="transmembrane region" description="Helical" evidence="7">
    <location>
        <begin position="141"/>
        <end position="162"/>
    </location>
</feature>
<feature type="transmembrane region" description="Helical" evidence="7">
    <location>
        <begin position="315"/>
        <end position="343"/>
    </location>
</feature>
<dbReference type="EMBL" id="JABBGA010000001">
    <property type="protein sequence ID" value="NML24199.1"/>
    <property type="molecule type" value="Genomic_DNA"/>
</dbReference>
<protein>
    <submittedName>
        <fullName evidence="8">Oligosaccharide flippase family protein</fullName>
    </submittedName>
</protein>
<feature type="transmembrane region" description="Helical" evidence="7">
    <location>
        <begin position="79"/>
        <end position="99"/>
    </location>
</feature>
<reference evidence="8 9" key="1">
    <citation type="submission" date="2020-04" db="EMBL/GenBank/DDBJ databases">
        <title>Zoogloea sp. G-4-1-14 isolated from soil.</title>
        <authorList>
            <person name="Dahal R.H."/>
        </authorList>
    </citation>
    <scope>NUCLEOTIDE SEQUENCE [LARGE SCALE GENOMIC DNA]</scope>
    <source>
        <strain evidence="8 9">G-4-1-14</strain>
    </source>
</reference>
<comment type="caution">
    <text evidence="8">The sequence shown here is derived from an EMBL/GenBank/DDBJ whole genome shotgun (WGS) entry which is preliminary data.</text>
</comment>
<comment type="similarity">
    <text evidence="2">Belongs to the polysaccharide synthase family.</text>
</comment>
<dbReference type="Proteomes" id="UP000580043">
    <property type="component" value="Unassembled WGS sequence"/>
</dbReference>
<feature type="transmembrane region" description="Helical" evidence="7">
    <location>
        <begin position="281"/>
        <end position="303"/>
    </location>
</feature>
<evidence type="ECO:0000256" key="1">
    <source>
        <dbReference type="ARBA" id="ARBA00004651"/>
    </source>
</evidence>